<reference evidence="9 10" key="1">
    <citation type="journal article" date="2016" name="Mol. Biol. Evol.">
        <title>Comparative Genomics of Early-Diverging Mushroom-Forming Fungi Provides Insights into the Origins of Lignocellulose Decay Capabilities.</title>
        <authorList>
            <person name="Nagy L.G."/>
            <person name="Riley R."/>
            <person name="Tritt A."/>
            <person name="Adam C."/>
            <person name="Daum C."/>
            <person name="Floudas D."/>
            <person name="Sun H."/>
            <person name="Yadav J.S."/>
            <person name="Pangilinan J."/>
            <person name="Larsson K.H."/>
            <person name="Matsuura K."/>
            <person name="Barry K."/>
            <person name="Labutti K."/>
            <person name="Kuo R."/>
            <person name="Ohm R.A."/>
            <person name="Bhattacharya S.S."/>
            <person name="Shirouzu T."/>
            <person name="Yoshinaga Y."/>
            <person name="Martin F.M."/>
            <person name="Grigoriev I.V."/>
            <person name="Hibbett D.S."/>
        </authorList>
    </citation>
    <scope>NUCLEOTIDE SEQUENCE [LARGE SCALE GENOMIC DNA]</scope>
    <source>
        <strain evidence="9 10">HHB12029</strain>
    </source>
</reference>
<evidence type="ECO:0000256" key="1">
    <source>
        <dbReference type="ARBA" id="ARBA00007387"/>
    </source>
</evidence>
<dbReference type="InParanoid" id="A0A165J2T8"/>
<organism evidence="9 10">
    <name type="scientific">Exidia glandulosa HHB12029</name>
    <dbReference type="NCBI Taxonomy" id="1314781"/>
    <lineage>
        <taxon>Eukaryota</taxon>
        <taxon>Fungi</taxon>
        <taxon>Dikarya</taxon>
        <taxon>Basidiomycota</taxon>
        <taxon>Agaricomycotina</taxon>
        <taxon>Agaricomycetes</taxon>
        <taxon>Auriculariales</taxon>
        <taxon>Exidiaceae</taxon>
        <taxon>Exidia</taxon>
    </lineage>
</organism>
<sequence length="314" mass="34330">MTTRTIVHYNDLILVSKPAVPRGESSSDTHGPRMSYSSWAGSRRQQASCSSIVMATTSYSLPRRTSLSGKGSRRFCNLRAHGSVSSSHERTYASVLTALADAGVDFAHPTSSRGIIVHTISNGGASLLALISKLARERAGGTPQAENHELVAPAALIFDSCPGSGDFIHVRRGAVASMNTITSVLFTCLFFAPAFFTLELYCRGTSQPNPIQRAQRAIARADVLAPWTRVTTPRAFIYSAGDNIVLAKDVEEYVAEHQALGLDARAEKWADSPHVGHAKADPVRYWRIVHETWQRACDWRPTPSLQPLRYPSRL</sequence>
<keyword evidence="2 8" id="KW-0812">Transmembrane</keyword>
<dbReference type="SUPFAM" id="SSF53474">
    <property type="entry name" value="alpha/beta-Hydrolases"/>
    <property type="match status" value="1"/>
</dbReference>
<evidence type="ECO:0000256" key="8">
    <source>
        <dbReference type="SAM" id="Phobius"/>
    </source>
</evidence>
<evidence type="ECO:0000313" key="9">
    <source>
        <dbReference type="EMBL" id="KZV94250.1"/>
    </source>
</evidence>
<keyword evidence="10" id="KW-1185">Reference proteome</keyword>
<comment type="similarity">
    <text evidence="1">Belongs to the TMEM53 family.</text>
</comment>
<evidence type="ECO:0000256" key="2">
    <source>
        <dbReference type="ARBA" id="ARBA00022692"/>
    </source>
</evidence>
<name>A0A165J2T8_EXIGL</name>
<evidence type="ECO:0000313" key="10">
    <source>
        <dbReference type="Proteomes" id="UP000077266"/>
    </source>
</evidence>
<feature type="transmembrane region" description="Helical" evidence="8">
    <location>
        <begin position="181"/>
        <end position="201"/>
    </location>
</feature>
<evidence type="ECO:0008006" key="11">
    <source>
        <dbReference type="Google" id="ProtNLM"/>
    </source>
</evidence>
<comment type="subcellular location">
    <subcellularLocation>
        <location evidence="6">Nucleus outer membrane</location>
        <topology evidence="6">Single-pass membrane protein</topology>
    </subcellularLocation>
</comment>
<evidence type="ECO:0000256" key="3">
    <source>
        <dbReference type="ARBA" id="ARBA00022989"/>
    </source>
</evidence>
<dbReference type="GO" id="GO:0005640">
    <property type="term" value="C:nuclear outer membrane"/>
    <property type="evidence" value="ECO:0007669"/>
    <property type="project" value="UniProtKB-SubCell"/>
</dbReference>
<evidence type="ECO:0000256" key="6">
    <source>
        <dbReference type="ARBA" id="ARBA00034303"/>
    </source>
</evidence>
<keyword evidence="3 8" id="KW-1133">Transmembrane helix</keyword>
<dbReference type="EMBL" id="KV425976">
    <property type="protein sequence ID" value="KZV94250.1"/>
    <property type="molecule type" value="Genomic_DNA"/>
</dbReference>
<dbReference type="OrthoDB" id="77878at2759"/>
<dbReference type="Proteomes" id="UP000077266">
    <property type="component" value="Unassembled WGS sequence"/>
</dbReference>
<gene>
    <name evidence="9" type="ORF">EXIGLDRAFT_522641</name>
</gene>
<feature type="region of interest" description="Disordered" evidence="7">
    <location>
        <begin position="20"/>
        <end position="40"/>
    </location>
</feature>
<dbReference type="InterPro" id="IPR029058">
    <property type="entry name" value="AB_hydrolase_fold"/>
</dbReference>
<accession>A0A165J2T8</accession>
<dbReference type="Pfam" id="PF05705">
    <property type="entry name" value="DUF829"/>
    <property type="match status" value="1"/>
</dbReference>
<dbReference type="InterPro" id="IPR008547">
    <property type="entry name" value="DUF829_TMEM53"/>
</dbReference>
<dbReference type="PANTHER" id="PTHR12265:SF30">
    <property type="entry name" value="TRANSMEMBRANE PROTEIN 53"/>
    <property type="match status" value="1"/>
</dbReference>
<evidence type="ECO:0000256" key="7">
    <source>
        <dbReference type="SAM" id="MobiDB-lite"/>
    </source>
</evidence>
<dbReference type="AlphaFoldDB" id="A0A165J2T8"/>
<keyword evidence="5" id="KW-0539">Nucleus</keyword>
<dbReference type="PANTHER" id="PTHR12265">
    <property type="entry name" value="TRANSMEMBRANE PROTEIN 53"/>
    <property type="match status" value="1"/>
</dbReference>
<evidence type="ECO:0000256" key="4">
    <source>
        <dbReference type="ARBA" id="ARBA00023136"/>
    </source>
</evidence>
<evidence type="ECO:0000256" key="5">
    <source>
        <dbReference type="ARBA" id="ARBA00023242"/>
    </source>
</evidence>
<proteinExistence type="inferred from homology"/>
<protein>
    <recommendedName>
        <fullName evidence="11">DUF829-domain-containing protein</fullName>
    </recommendedName>
</protein>
<keyword evidence="4 8" id="KW-0472">Membrane</keyword>